<feature type="transmembrane region" description="Helical" evidence="9">
    <location>
        <begin position="144"/>
        <end position="164"/>
    </location>
</feature>
<keyword evidence="5 9" id="KW-0812">Transmembrane</keyword>
<accession>A0A0H5D3H5</accession>
<reference evidence="11" key="1">
    <citation type="submission" date="2015-05" db="EMBL/GenBank/DDBJ databases">
        <authorList>
            <person name="Rodrigo-Torres Lidia"/>
            <person name="Arahal R.David."/>
        </authorList>
    </citation>
    <scope>NUCLEOTIDE SEQUENCE [LARGE SCALE GENOMIC DNA]</scope>
    <source>
        <strain evidence="11">CECT 7321</strain>
    </source>
</reference>
<feature type="transmembrane region" description="Helical" evidence="9">
    <location>
        <begin position="50"/>
        <end position="70"/>
    </location>
</feature>
<feature type="transmembrane region" description="Helical" evidence="9">
    <location>
        <begin position="486"/>
        <end position="509"/>
    </location>
</feature>
<dbReference type="InterPro" id="IPR003445">
    <property type="entry name" value="Cat_transpt"/>
</dbReference>
<dbReference type="EMBL" id="CVRL01000025">
    <property type="protein sequence ID" value="CRL11283.1"/>
    <property type="molecule type" value="Genomic_DNA"/>
</dbReference>
<keyword evidence="8 9" id="KW-0472">Membrane</keyword>
<evidence type="ECO:0000256" key="3">
    <source>
        <dbReference type="ARBA" id="ARBA00022448"/>
    </source>
</evidence>
<feature type="transmembrane region" description="Helical" evidence="9">
    <location>
        <begin position="366"/>
        <end position="393"/>
    </location>
</feature>
<comment type="similarity">
    <text evidence="2">Belongs to the TrkH potassium transport family.</text>
</comment>
<dbReference type="Proteomes" id="UP000043764">
    <property type="component" value="Unassembled WGS sequence"/>
</dbReference>
<dbReference type="GO" id="GO:0008324">
    <property type="term" value="F:monoatomic cation transmembrane transporter activity"/>
    <property type="evidence" value="ECO:0007669"/>
    <property type="project" value="InterPro"/>
</dbReference>
<evidence type="ECO:0000313" key="11">
    <source>
        <dbReference type="Proteomes" id="UP000043764"/>
    </source>
</evidence>
<evidence type="ECO:0000256" key="6">
    <source>
        <dbReference type="ARBA" id="ARBA00022989"/>
    </source>
</evidence>
<feature type="transmembrane region" description="Helical" evidence="9">
    <location>
        <begin position="455"/>
        <end position="474"/>
    </location>
</feature>
<keyword evidence="3" id="KW-0813">Transport</keyword>
<sequence length="516" mass="55135">MARPRHLQKSKDHGILRLPLFLLILGVASLAMWVPALHGLILDDHKTSRSFFYAGIIGIMVVVLVGLSMGNRVPRYSMPGQLTSLLASFAVLPAFLAVPVYEAIGNTTYLNAYVDMVGAITTTGLDVFSDPGRLPPSVHLWRALVGWLGGLLMWVAASAILAPLSLGGFEVTAKGEPGRGTATPLHMQRADPRRKLVVVTQTLAPLYAGLTLVLWILLIVTGEGALSALSHAMSVMATSGISAVGGVENGSSGLGGEMVMFLFMFFALSRLTFSSDTVTSGHSRLDRDPEFRIGLLIVCGVPLLLFLRHWIATFEVSTNTNELEQALRSLWGATFTVLSFLSTTGFESADWETARQWSGLNTPGMILLGLSVIGGGVATTAGGVKLLRVYALYLNGLREMERLVHPSSVSNEGRGNRRLQKGGAFVAWVFFMLFAVSLAVISIALAAVGADFEQAMILTIATLSTTGPLTEIAGTAPINLIELTAAAKLILCFAMVLGRLETLAIIALMTPNLWRS</sequence>
<dbReference type="GO" id="GO:0030001">
    <property type="term" value="P:metal ion transport"/>
    <property type="evidence" value="ECO:0007669"/>
    <property type="project" value="UniProtKB-ARBA"/>
</dbReference>
<organism evidence="10 11">
    <name type="scientific">Phaeobacter italicus</name>
    <dbReference type="NCBI Taxonomy" id="481446"/>
    <lineage>
        <taxon>Bacteria</taxon>
        <taxon>Pseudomonadati</taxon>
        <taxon>Pseudomonadota</taxon>
        <taxon>Alphaproteobacteria</taxon>
        <taxon>Rhodobacterales</taxon>
        <taxon>Roseobacteraceae</taxon>
        <taxon>Phaeobacter</taxon>
    </lineage>
</organism>
<keyword evidence="6 9" id="KW-1133">Transmembrane helix</keyword>
<dbReference type="RefSeq" id="WP_050673443.1">
    <property type="nucleotide sequence ID" value="NZ_CVRL01000025.1"/>
</dbReference>
<dbReference type="PANTHER" id="PTHR32024">
    <property type="entry name" value="TRK SYSTEM POTASSIUM UPTAKE PROTEIN TRKG-RELATED"/>
    <property type="match status" value="1"/>
</dbReference>
<feature type="transmembrane region" description="Helical" evidence="9">
    <location>
        <begin position="424"/>
        <end position="449"/>
    </location>
</feature>
<keyword evidence="11" id="KW-1185">Reference proteome</keyword>
<name>A0A0H5D3H5_9RHOB</name>
<dbReference type="AlphaFoldDB" id="A0A0H5D3H5"/>
<evidence type="ECO:0000256" key="5">
    <source>
        <dbReference type="ARBA" id="ARBA00022692"/>
    </source>
</evidence>
<feature type="transmembrane region" description="Helical" evidence="9">
    <location>
        <begin position="196"/>
        <end position="220"/>
    </location>
</feature>
<dbReference type="PANTHER" id="PTHR32024:SF2">
    <property type="entry name" value="TRK SYSTEM POTASSIUM UPTAKE PROTEIN TRKG-RELATED"/>
    <property type="match status" value="1"/>
</dbReference>
<proteinExistence type="inferred from homology"/>
<feature type="transmembrane region" description="Helical" evidence="9">
    <location>
        <begin position="82"/>
        <end position="101"/>
    </location>
</feature>
<comment type="subcellular location">
    <subcellularLocation>
        <location evidence="1">Cell membrane</location>
        <topology evidence="1">Multi-pass membrane protein</topology>
    </subcellularLocation>
</comment>
<evidence type="ECO:0000256" key="8">
    <source>
        <dbReference type="ARBA" id="ARBA00023136"/>
    </source>
</evidence>
<dbReference type="STRING" id="481446.NIT7645_01237"/>
<evidence type="ECO:0000256" key="1">
    <source>
        <dbReference type="ARBA" id="ARBA00004651"/>
    </source>
</evidence>
<evidence type="ECO:0000256" key="2">
    <source>
        <dbReference type="ARBA" id="ARBA00009137"/>
    </source>
</evidence>
<keyword evidence="7" id="KW-0406">Ion transport</keyword>
<evidence type="ECO:0000313" key="10">
    <source>
        <dbReference type="EMBL" id="CRL11283.1"/>
    </source>
</evidence>
<evidence type="ECO:0000256" key="7">
    <source>
        <dbReference type="ARBA" id="ARBA00023065"/>
    </source>
</evidence>
<feature type="transmembrane region" description="Helical" evidence="9">
    <location>
        <begin position="20"/>
        <end position="38"/>
    </location>
</feature>
<gene>
    <name evidence="10" type="primary">trkH_1</name>
    <name evidence="10" type="ORF">NIT7321_02136</name>
</gene>
<evidence type="ECO:0000256" key="9">
    <source>
        <dbReference type="SAM" id="Phobius"/>
    </source>
</evidence>
<feature type="transmembrane region" description="Helical" evidence="9">
    <location>
        <begin position="254"/>
        <end position="273"/>
    </location>
</feature>
<evidence type="ECO:0000256" key="4">
    <source>
        <dbReference type="ARBA" id="ARBA00022475"/>
    </source>
</evidence>
<feature type="transmembrane region" description="Helical" evidence="9">
    <location>
        <begin position="293"/>
        <end position="314"/>
    </location>
</feature>
<keyword evidence="4" id="KW-1003">Cell membrane</keyword>
<dbReference type="GO" id="GO:0005886">
    <property type="term" value="C:plasma membrane"/>
    <property type="evidence" value="ECO:0007669"/>
    <property type="project" value="UniProtKB-SubCell"/>
</dbReference>
<dbReference type="Pfam" id="PF02386">
    <property type="entry name" value="TrkH"/>
    <property type="match status" value="1"/>
</dbReference>
<protein>
    <submittedName>
        <fullName evidence="10">Trk system potassium uptake protein TrkH</fullName>
    </submittedName>
</protein>